<keyword evidence="1" id="KW-0812">Transmembrane</keyword>
<evidence type="ECO:0000313" key="3">
    <source>
        <dbReference type="Proteomes" id="UP001552299"/>
    </source>
</evidence>
<keyword evidence="1" id="KW-1133">Transmembrane helix</keyword>
<accession>A0ABD0U6T3</accession>
<name>A0ABD0U6T3_DENTH</name>
<evidence type="ECO:0000313" key="2">
    <source>
        <dbReference type="EMBL" id="KAL0908030.1"/>
    </source>
</evidence>
<feature type="transmembrane region" description="Helical" evidence="1">
    <location>
        <begin position="29"/>
        <end position="48"/>
    </location>
</feature>
<evidence type="ECO:0000256" key="1">
    <source>
        <dbReference type="SAM" id="Phobius"/>
    </source>
</evidence>
<sequence>MAMTLRSSQAALQVRRILRYSTRRRKKGLTFFFFFFFFFLLFPLLRLLESKSLAFLRFLSGSELQNIPRFGLKKQIGRLEAALQRNAAARASQILLPLLAPLHPGQQRNAPICFAGFGGGAVLPHIAGVRKPAVVGAKPKLGDFSGMRLTKEIAAGAPGLSWLEEMIVLCVFLCEGKIEKKRPKLAERSEKVAGLWLSHMGDSNCSTQLIDGDGVYNVYGMENFMKIVKLGECGL</sequence>
<dbReference type="AlphaFoldDB" id="A0ABD0U6T3"/>
<keyword evidence="1" id="KW-0472">Membrane</keyword>
<reference evidence="2 3" key="1">
    <citation type="journal article" date="2024" name="Plant Biotechnol. J.">
        <title>Dendrobium thyrsiflorum genome and its molecular insights into genes involved in important horticultural traits.</title>
        <authorList>
            <person name="Chen B."/>
            <person name="Wang J.Y."/>
            <person name="Zheng P.J."/>
            <person name="Li K.L."/>
            <person name="Liang Y.M."/>
            <person name="Chen X.F."/>
            <person name="Zhang C."/>
            <person name="Zhao X."/>
            <person name="He X."/>
            <person name="Zhang G.Q."/>
            <person name="Liu Z.J."/>
            <person name="Xu Q."/>
        </authorList>
    </citation>
    <scope>NUCLEOTIDE SEQUENCE [LARGE SCALE GENOMIC DNA]</scope>
    <source>
        <strain evidence="2">GZMU011</strain>
    </source>
</reference>
<gene>
    <name evidence="2" type="ORF">M5K25_022494</name>
</gene>
<comment type="caution">
    <text evidence="2">The sequence shown here is derived from an EMBL/GenBank/DDBJ whole genome shotgun (WGS) entry which is preliminary data.</text>
</comment>
<dbReference type="Proteomes" id="UP001552299">
    <property type="component" value="Unassembled WGS sequence"/>
</dbReference>
<keyword evidence="3" id="KW-1185">Reference proteome</keyword>
<protein>
    <submittedName>
        <fullName evidence="2">Uncharacterized protein</fullName>
    </submittedName>
</protein>
<proteinExistence type="predicted"/>
<organism evidence="2 3">
    <name type="scientific">Dendrobium thyrsiflorum</name>
    <name type="common">Pinecone-like raceme dendrobium</name>
    <name type="synonym">Orchid</name>
    <dbReference type="NCBI Taxonomy" id="117978"/>
    <lineage>
        <taxon>Eukaryota</taxon>
        <taxon>Viridiplantae</taxon>
        <taxon>Streptophyta</taxon>
        <taxon>Embryophyta</taxon>
        <taxon>Tracheophyta</taxon>
        <taxon>Spermatophyta</taxon>
        <taxon>Magnoliopsida</taxon>
        <taxon>Liliopsida</taxon>
        <taxon>Asparagales</taxon>
        <taxon>Orchidaceae</taxon>
        <taxon>Epidendroideae</taxon>
        <taxon>Malaxideae</taxon>
        <taxon>Dendrobiinae</taxon>
        <taxon>Dendrobium</taxon>
    </lineage>
</organism>
<dbReference type="EMBL" id="JANQDX010000017">
    <property type="protein sequence ID" value="KAL0908030.1"/>
    <property type="molecule type" value="Genomic_DNA"/>
</dbReference>